<dbReference type="Gene3D" id="3.40.30.10">
    <property type="entry name" value="Glutaredoxin"/>
    <property type="match status" value="1"/>
</dbReference>
<dbReference type="Pfam" id="PF05768">
    <property type="entry name" value="Glrx-like"/>
    <property type="match status" value="1"/>
</dbReference>
<keyword evidence="3" id="KW-1185">Reference proteome</keyword>
<dbReference type="PANTHER" id="PTHR33558">
    <property type="entry name" value="GLUTAREDOXIN-LIKE PROTEIN C5ORF63 HOMOLOG"/>
    <property type="match status" value="1"/>
</dbReference>
<evidence type="ECO:0000313" key="2">
    <source>
        <dbReference type="EMBL" id="PWN46132.1"/>
    </source>
</evidence>
<proteinExistence type="inferred from homology"/>
<dbReference type="GeneID" id="37034612"/>
<organism evidence="2 3">
    <name type="scientific">Ceraceosorus guamensis</name>
    <dbReference type="NCBI Taxonomy" id="1522189"/>
    <lineage>
        <taxon>Eukaryota</taxon>
        <taxon>Fungi</taxon>
        <taxon>Dikarya</taxon>
        <taxon>Basidiomycota</taxon>
        <taxon>Ustilaginomycotina</taxon>
        <taxon>Exobasidiomycetes</taxon>
        <taxon>Ceraceosorales</taxon>
        <taxon>Ceraceosoraceae</taxon>
        <taxon>Ceraceosorus</taxon>
    </lineage>
</organism>
<sequence length="180" mass="20344">MWSGAAMPSLVAAKSCASEVASRFVTQRRVCVRRNSKSFGRRRLVDLESLSPIRNHTSAASSHASASGLAGLPHFTLYTGTGCSLCDVVKDQLQRLSIQHPHVLTLYNIRDDENVNVKYWRRLYQYDIPVLHLEGQEVARHSVSDEKLLQILTDANAAHYSETQEAFRQERLRHSPDHSF</sequence>
<dbReference type="SUPFAM" id="SSF52833">
    <property type="entry name" value="Thioredoxin-like"/>
    <property type="match status" value="1"/>
</dbReference>
<reference evidence="2 3" key="1">
    <citation type="journal article" date="2018" name="Mol. Biol. Evol.">
        <title>Broad Genomic Sampling Reveals a Smut Pathogenic Ancestry of the Fungal Clade Ustilaginomycotina.</title>
        <authorList>
            <person name="Kijpornyongpan T."/>
            <person name="Mondo S.J."/>
            <person name="Barry K."/>
            <person name="Sandor L."/>
            <person name="Lee J."/>
            <person name="Lipzen A."/>
            <person name="Pangilinan J."/>
            <person name="LaButti K."/>
            <person name="Hainaut M."/>
            <person name="Henrissat B."/>
            <person name="Grigoriev I.V."/>
            <person name="Spatafora J.W."/>
            <person name="Aime M.C."/>
        </authorList>
    </citation>
    <scope>NUCLEOTIDE SEQUENCE [LARGE SCALE GENOMIC DNA]</scope>
    <source>
        <strain evidence="2 3">MCA 4658</strain>
    </source>
</reference>
<dbReference type="InParanoid" id="A0A316W8H5"/>
<keyword evidence="1" id="KW-0249">Electron transport</keyword>
<dbReference type="InterPro" id="IPR008554">
    <property type="entry name" value="Glutaredoxin-like"/>
</dbReference>
<dbReference type="RefSeq" id="XP_025373292.1">
    <property type="nucleotide sequence ID" value="XM_025512742.1"/>
</dbReference>
<evidence type="ECO:0000313" key="3">
    <source>
        <dbReference type="Proteomes" id="UP000245783"/>
    </source>
</evidence>
<dbReference type="AlphaFoldDB" id="A0A316W8H5"/>
<protein>
    <recommendedName>
        <fullName evidence="1">Glutaredoxin-like protein</fullName>
    </recommendedName>
</protein>
<accession>A0A316W8H5</accession>
<dbReference type="OrthoDB" id="429967at2759"/>
<dbReference type="STRING" id="1522189.A0A316W8H5"/>
<dbReference type="PANTHER" id="PTHR33558:SF1">
    <property type="entry name" value="GLUTAREDOXIN-LIKE PROTEIN C5ORF63 HOMOLOG"/>
    <property type="match status" value="1"/>
</dbReference>
<dbReference type="InterPro" id="IPR052565">
    <property type="entry name" value="Glutaredoxin-like_YDR286C"/>
</dbReference>
<dbReference type="Proteomes" id="UP000245783">
    <property type="component" value="Unassembled WGS sequence"/>
</dbReference>
<name>A0A316W8H5_9BASI</name>
<dbReference type="InterPro" id="IPR036249">
    <property type="entry name" value="Thioredoxin-like_sf"/>
</dbReference>
<dbReference type="EMBL" id="KZ819352">
    <property type="protein sequence ID" value="PWN46132.1"/>
    <property type="molecule type" value="Genomic_DNA"/>
</dbReference>
<gene>
    <name evidence="2" type="ORF">IE81DRAFT_319516</name>
</gene>
<evidence type="ECO:0000256" key="1">
    <source>
        <dbReference type="RuleBase" id="RU363082"/>
    </source>
</evidence>
<keyword evidence="1" id="KW-0813">Transport</keyword>
<comment type="similarity">
    <text evidence="1">Belongs to the glutaredoxin family.</text>
</comment>